<name>A0A8K0NPR6_9TREE</name>
<evidence type="ECO:0000313" key="1">
    <source>
        <dbReference type="EMBL" id="KAG7527152.1"/>
    </source>
</evidence>
<dbReference type="Proteomes" id="UP000812966">
    <property type="component" value="Unassembled WGS sequence"/>
</dbReference>
<dbReference type="Pfam" id="PF18758">
    <property type="entry name" value="KDZ"/>
    <property type="match status" value="1"/>
</dbReference>
<dbReference type="EMBL" id="JABELV010000603">
    <property type="protein sequence ID" value="KAG7527152.1"/>
    <property type="molecule type" value="Genomic_DNA"/>
</dbReference>
<sequence length="164" mass="18919">MGWFPLICRHGVVLAYTDMIKEHENAKFPLALVKWLGERYSGRISFGYDIGCSFAKTFQHAPLLSRLAKSDSRIQFHVGAWHGYAHNRECQVRYHPRLTSTAGLEDFEGCERLFSYTNGIAGVTRSATRYHRHQQLEWVIKQWNSDKLLHLGQFAIVRQTLPGI</sequence>
<evidence type="ECO:0000313" key="2">
    <source>
        <dbReference type="Proteomes" id="UP000812966"/>
    </source>
</evidence>
<gene>
    <name evidence="1" type="ORF">FFLO_07220</name>
</gene>
<reference evidence="1" key="1">
    <citation type="submission" date="2020-04" db="EMBL/GenBank/DDBJ databases">
        <title>Analysis of mating type loci in Filobasidium floriforme.</title>
        <authorList>
            <person name="Nowrousian M."/>
        </authorList>
    </citation>
    <scope>NUCLEOTIDE SEQUENCE</scope>
    <source>
        <strain evidence="1">CBS 6242</strain>
    </source>
</reference>
<dbReference type="PANTHER" id="PTHR33096">
    <property type="entry name" value="CXC2 DOMAIN-CONTAINING PROTEIN"/>
    <property type="match status" value="1"/>
</dbReference>
<dbReference type="PANTHER" id="PTHR33096:SF1">
    <property type="entry name" value="CXC1-LIKE CYSTEINE CLUSTER ASSOCIATED WITH KDZ TRANSPOSASES DOMAIN-CONTAINING PROTEIN"/>
    <property type="match status" value="1"/>
</dbReference>
<proteinExistence type="predicted"/>
<dbReference type="InterPro" id="IPR040521">
    <property type="entry name" value="KDZ"/>
</dbReference>
<organism evidence="1 2">
    <name type="scientific">Filobasidium floriforme</name>
    <dbReference type="NCBI Taxonomy" id="5210"/>
    <lineage>
        <taxon>Eukaryota</taxon>
        <taxon>Fungi</taxon>
        <taxon>Dikarya</taxon>
        <taxon>Basidiomycota</taxon>
        <taxon>Agaricomycotina</taxon>
        <taxon>Tremellomycetes</taxon>
        <taxon>Filobasidiales</taxon>
        <taxon>Filobasidiaceae</taxon>
        <taxon>Filobasidium</taxon>
    </lineage>
</organism>
<protein>
    <submittedName>
        <fullName evidence="1">Uncharacterized protein</fullName>
    </submittedName>
</protein>
<dbReference type="AlphaFoldDB" id="A0A8K0NPR6"/>
<comment type="caution">
    <text evidence="1">The sequence shown here is derived from an EMBL/GenBank/DDBJ whole genome shotgun (WGS) entry which is preliminary data.</text>
</comment>
<keyword evidence="2" id="KW-1185">Reference proteome</keyword>
<accession>A0A8K0NPR6</accession>